<dbReference type="RefSeq" id="WP_086785818.1">
    <property type="nucleotide sequence ID" value="NZ_JAGIOO010000001.1"/>
</dbReference>
<dbReference type="SUPFAM" id="SSF52777">
    <property type="entry name" value="CoA-dependent acyltransferases"/>
    <property type="match status" value="1"/>
</dbReference>
<dbReference type="Gene3D" id="3.30.70.3290">
    <property type="match status" value="1"/>
</dbReference>
<dbReference type="InterPro" id="IPR023213">
    <property type="entry name" value="CAT-like_dom_sf"/>
</dbReference>
<keyword evidence="2" id="KW-1185">Reference proteome</keyword>
<keyword evidence="1" id="KW-0808">Transferase</keyword>
<organism evidence="1 2">
    <name type="scientific">Crossiella equi</name>
    <dbReference type="NCBI Taxonomy" id="130796"/>
    <lineage>
        <taxon>Bacteria</taxon>
        <taxon>Bacillati</taxon>
        <taxon>Actinomycetota</taxon>
        <taxon>Actinomycetes</taxon>
        <taxon>Pseudonocardiales</taxon>
        <taxon>Pseudonocardiaceae</taxon>
        <taxon>Crossiella</taxon>
    </lineage>
</organism>
<accession>A0ABS5A6J3</accession>
<gene>
    <name evidence="1" type="ORF">JOF53_001087</name>
</gene>
<sequence>MSERETWLLPLSARHPAVLAAMRLRLADWLRAHPDASLRDVSFTLARGREEFDHRCVVLASDHTEAVEALAAPVSARRVHGRVGASFLGPEAADPWVSLADRWCQGVPADLTQRRNGRRLHLPGYAFRRAGMAVPPVEPAEVLALAGLTDAVLATAGPAELDRYQHRLRRLTGVGPDLAGASTVDAVTKALADALATDGADTDPDVESVTPLAPVPLRLVFTDQVRTQGREDNNVLATVRLDGPPDTVALQRLFTDLQAREPALRTVVHRDGDRWFAHVRTRPLAELTVAEATTDEHSRAAVTEWATTPFELLDAPLVRALVTTRGDLAVLAYRAITGPDELNAMLGRLHEEYRAGLSRTLEGNFA</sequence>
<dbReference type="GO" id="GO:0016740">
    <property type="term" value="F:transferase activity"/>
    <property type="evidence" value="ECO:0007669"/>
    <property type="project" value="UniProtKB-KW"/>
</dbReference>
<dbReference type="EMBL" id="JAGIOO010000001">
    <property type="protein sequence ID" value="MBP2472215.1"/>
    <property type="molecule type" value="Genomic_DNA"/>
</dbReference>
<dbReference type="Gene3D" id="3.30.559.10">
    <property type="entry name" value="Chloramphenicol acetyltransferase-like domain"/>
    <property type="match status" value="1"/>
</dbReference>
<reference evidence="1 2" key="1">
    <citation type="submission" date="2021-03" db="EMBL/GenBank/DDBJ databases">
        <title>Sequencing the genomes of 1000 actinobacteria strains.</title>
        <authorList>
            <person name="Klenk H.-P."/>
        </authorList>
    </citation>
    <scope>NUCLEOTIDE SEQUENCE [LARGE SCALE GENOMIC DNA]</scope>
    <source>
        <strain evidence="1 2">DSM 44580</strain>
    </source>
</reference>
<protein>
    <submittedName>
        <fullName evidence="1">Acyl transferase domain-containing protein</fullName>
    </submittedName>
</protein>
<comment type="caution">
    <text evidence="1">The sequence shown here is derived from an EMBL/GenBank/DDBJ whole genome shotgun (WGS) entry which is preliminary data.</text>
</comment>
<dbReference type="Proteomes" id="UP001519363">
    <property type="component" value="Unassembled WGS sequence"/>
</dbReference>
<evidence type="ECO:0000313" key="2">
    <source>
        <dbReference type="Proteomes" id="UP001519363"/>
    </source>
</evidence>
<dbReference type="Pfam" id="PF22621">
    <property type="entry name" value="CurL-like_PKS_C"/>
    <property type="match status" value="1"/>
</dbReference>
<evidence type="ECO:0000313" key="1">
    <source>
        <dbReference type="EMBL" id="MBP2472215.1"/>
    </source>
</evidence>
<proteinExistence type="predicted"/>
<name>A0ABS5A6J3_9PSEU</name>